<feature type="transmembrane region" description="Helical" evidence="7">
    <location>
        <begin position="542"/>
        <end position="563"/>
    </location>
</feature>
<dbReference type="Gene3D" id="1.20.1730.10">
    <property type="entry name" value="Sodium/glucose cotransporter"/>
    <property type="match status" value="1"/>
</dbReference>
<keyword evidence="4 7" id="KW-1133">Transmembrane helix</keyword>
<evidence type="ECO:0000256" key="6">
    <source>
        <dbReference type="RuleBase" id="RU362091"/>
    </source>
</evidence>
<feature type="transmembrane region" description="Helical" evidence="7">
    <location>
        <begin position="423"/>
        <end position="441"/>
    </location>
</feature>
<sequence>MDKAGPTSPQLIDYLVVLVYFIFVLGVGFKLKKNMHTAEDFLLAGHGNAADGKSKIVIPTWVCGLAFLSANLGALEVMGMAANAAQYGIMTAHFYWLGAIPAMVFLAVFMMPFYYKSKIKSVPEYLRKRFNEPTRAFNAFSFAIMTVLMSGMNLYAMAIVFQMVLGWPIHASVLLAAVVVLAYTITGGLTSSIYNEAIQFFLIIFGLLPLSIIGMMRFGSWQSVVESLNAPGMAHLWLEVGRAGNPMGTDLLSLVMGLGFVLSFGYWCTDFLVIQRAMAAKDLYGAQMTPIVAAFPKILFPVLTVFPGLLAIIAMPQLGSNNTTLSFNNAIPYMMAAVYPNGMYGLGLTALLASFMSGMAGNVTAFNTVFTYDIYQTYFAKNKSDAHYLWVGRLATAVGIVISVAAAYLVMGFPSIMDYMQTVFSFFNAPLLATFLLGMFFKRTSPWGAFSGLVAGTFGAFIHYLLCLQGKLHFSTEMAGNFHRSVVAWTVCFVITIMISYLTKPKDESELAGLVWGVKARGASSFDSVSALASLESKPPFYLTPGFLGIVLLLITLALNLVFY</sequence>
<dbReference type="Pfam" id="PF00474">
    <property type="entry name" value="SSF"/>
    <property type="match status" value="1"/>
</dbReference>
<feature type="transmembrane region" description="Helical" evidence="7">
    <location>
        <begin position="390"/>
        <end position="411"/>
    </location>
</feature>
<dbReference type="InterPro" id="IPR038377">
    <property type="entry name" value="Na/Glc_symporter_sf"/>
</dbReference>
<dbReference type="InterPro" id="IPR001734">
    <property type="entry name" value="Na/solute_symporter"/>
</dbReference>
<dbReference type="CDD" id="cd11478">
    <property type="entry name" value="SLC5sbd_u2"/>
    <property type="match status" value="1"/>
</dbReference>
<evidence type="ECO:0000313" key="8">
    <source>
        <dbReference type="EMBL" id="MBN8660230.1"/>
    </source>
</evidence>
<comment type="caution">
    <text evidence="8">The sequence shown here is derived from an EMBL/GenBank/DDBJ whole genome shotgun (WGS) entry which is preliminary data.</text>
</comment>
<dbReference type="GO" id="GO:0005412">
    <property type="term" value="F:D-glucose:sodium symporter activity"/>
    <property type="evidence" value="ECO:0007669"/>
    <property type="project" value="TreeGrafter"/>
</dbReference>
<feature type="transmembrane region" description="Helical" evidence="7">
    <location>
        <begin position="94"/>
        <end position="115"/>
    </location>
</feature>
<feature type="transmembrane region" description="Helical" evidence="7">
    <location>
        <begin position="447"/>
        <end position="466"/>
    </location>
</feature>
<feature type="transmembrane region" description="Helical" evidence="7">
    <location>
        <begin position="294"/>
        <end position="318"/>
    </location>
</feature>
<evidence type="ECO:0000256" key="4">
    <source>
        <dbReference type="ARBA" id="ARBA00022989"/>
    </source>
</evidence>
<evidence type="ECO:0000256" key="7">
    <source>
        <dbReference type="SAM" id="Phobius"/>
    </source>
</evidence>
<accession>A0A8J7TLW5</accession>
<evidence type="ECO:0000256" key="3">
    <source>
        <dbReference type="ARBA" id="ARBA00022692"/>
    </source>
</evidence>
<name>A0A8J7TLW5_9BACT</name>
<keyword evidence="3 7" id="KW-0812">Transmembrane</keyword>
<evidence type="ECO:0000256" key="1">
    <source>
        <dbReference type="ARBA" id="ARBA00004141"/>
    </source>
</evidence>
<dbReference type="PANTHER" id="PTHR11819:SF195">
    <property type="entry name" value="SODIUM_GLUCOSE COTRANSPORTER 4"/>
    <property type="match status" value="1"/>
</dbReference>
<evidence type="ECO:0000256" key="2">
    <source>
        <dbReference type="ARBA" id="ARBA00006434"/>
    </source>
</evidence>
<feature type="transmembrane region" description="Helical" evidence="7">
    <location>
        <begin position="330"/>
        <end position="352"/>
    </location>
</feature>
<feature type="transmembrane region" description="Helical" evidence="7">
    <location>
        <begin position="359"/>
        <end position="378"/>
    </location>
</feature>
<gene>
    <name evidence="8" type="ORF">J0M35_07685</name>
</gene>
<evidence type="ECO:0000313" key="9">
    <source>
        <dbReference type="Proteomes" id="UP000664277"/>
    </source>
</evidence>
<dbReference type="AlphaFoldDB" id="A0A8J7TLW5"/>
<feature type="transmembrane region" description="Helical" evidence="7">
    <location>
        <begin position="167"/>
        <end position="185"/>
    </location>
</feature>
<feature type="transmembrane region" description="Helical" evidence="7">
    <location>
        <begin position="486"/>
        <end position="503"/>
    </location>
</feature>
<dbReference type="InterPro" id="IPR018212">
    <property type="entry name" value="Na/solute_symporter_CS"/>
</dbReference>
<reference evidence="8" key="1">
    <citation type="submission" date="2021-02" db="EMBL/GenBank/DDBJ databases">
        <title>Genome-Resolved Metagenomics of a Microbial Community Performing Photosynthetic Biological Nutrient Removal.</title>
        <authorList>
            <person name="Mcdaniel E.A."/>
        </authorList>
    </citation>
    <scope>NUCLEOTIDE SEQUENCE</scope>
    <source>
        <strain evidence="8">UWPOB_OBS1</strain>
    </source>
</reference>
<keyword evidence="5 7" id="KW-0472">Membrane</keyword>
<feature type="transmembrane region" description="Helical" evidence="7">
    <location>
        <begin position="56"/>
        <end position="74"/>
    </location>
</feature>
<feature type="transmembrane region" description="Helical" evidence="7">
    <location>
        <begin position="136"/>
        <end position="161"/>
    </location>
</feature>
<evidence type="ECO:0000256" key="5">
    <source>
        <dbReference type="ARBA" id="ARBA00023136"/>
    </source>
</evidence>
<comment type="subcellular location">
    <subcellularLocation>
        <location evidence="1">Membrane</location>
        <topology evidence="1">Multi-pass membrane protein</topology>
    </subcellularLocation>
</comment>
<dbReference type="NCBIfam" id="TIGR00813">
    <property type="entry name" value="sss"/>
    <property type="match status" value="1"/>
</dbReference>
<dbReference type="GO" id="GO:0005886">
    <property type="term" value="C:plasma membrane"/>
    <property type="evidence" value="ECO:0007669"/>
    <property type="project" value="TreeGrafter"/>
</dbReference>
<feature type="transmembrane region" description="Helical" evidence="7">
    <location>
        <begin position="251"/>
        <end position="273"/>
    </location>
</feature>
<proteinExistence type="inferred from homology"/>
<feature type="transmembrane region" description="Helical" evidence="7">
    <location>
        <begin position="197"/>
        <end position="218"/>
    </location>
</feature>
<dbReference type="PROSITE" id="PS50283">
    <property type="entry name" value="NA_SOLUT_SYMP_3"/>
    <property type="match status" value="1"/>
</dbReference>
<dbReference type="PROSITE" id="PS00456">
    <property type="entry name" value="NA_SOLUT_SYMP_1"/>
    <property type="match status" value="1"/>
</dbReference>
<dbReference type="EMBL" id="JAFLCK010000008">
    <property type="protein sequence ID" value="MBN8660230.1"/>
    <property type="molecule type" value="Genomic_DNA"/>
</dbReference>
<dbReference type="Proteomes" id="UP000664277">
    <property type="component" value="Unassembled WGS sequence"/>
</dbReference>
<feature type="transmembrane region" description="Helical" evidence="7">
    <location>
        <begin position="12"/>
        <end position="29"/>
    </location>
</feature>
<organism evidence="8 9">
    <name type="scientific">Candidatus Obscuribacter phosphatis</name>
    <dbReference type="NCBI Taxonomy" id="1906157"/>
    <lineage>
        <taxon>Bacteria</taxon>
        <taxon>Bacillati</taxon>
        <taxon>Candidatus Melainabacteria</taxon>
        <taxon>Candidatus Obscuribacterales</taxon>
        <taxon>Candidatus Obscuribacteraceae</taxon>
        <taxon>Candidatus Obscuribacter</taxon>
    </lineage>
</organism>
<protein>
    <submittedName>
        <fullName evidence="8">Sodium:solute symporter family protein</fullName>
    </submittedName>
</protein>
<comment type="similarity">
    <text evidence="2 6">Belongs to the sodium:solute symporter (SSF) (TC 2.A.21) family.</text>
</comment>
<dbReference type="PANTHER" id="PTHR11819">
    <property type="entry name" value="SOLUTE CARRIER FAMILY 5"/>
    <property type="match status" value="1"/>
</dbReference>